<reference evidence="2 3" key="1">
    <citation type="submission" date="2020-04" db="EMBL/GenBank/DDBJ databases">
        <title>Chromosome-level genome assembly of a cyprinid fish Onychostoma macrolepis by integration of Nanopore Sequencing, Bionano and Hi-C technology.</title>
        <authorList>
            <person name="Wang D."/>
        </authorList>
    </citation>
    <scope>NUCLEOTIDE SEQUENCE [LARGE SCALE GENOMIC DNA]</scope>
    <source>
        <strain evidence="2">SWU-2019</strain>
        <tissue evidence="2">Muscle</tissue>
    </source>
</reference>
<evidence type="ECO:0000313" key="3">
    <source>
        <dbReference type="Proteomes" id="UP000579812"/>
    </source>
</evidence>
<evidence type="ECO:0000256" key="1">
    <source>
        <dbReference type="SAM" id="MobiDB-lite"/>
    </source>
</evidence>
<feature type="compositionally biased region" description="Low complexity" evidence="1">
    <location>
        <begin position="34"/>
        <end position="46"/>
    </location>
</feature>
<dbReference type="EMBL" id="JAAMOB010000001">
    <property type="protein sequence ID" value="KAF4118067.1"/>
    <property type="molecule type" value="Genomic_DNA"/>
</dbReference>
<gene>
    <name evidence="2" type="ORF">G5714_000118</name>
</gene>
<accession>A0A7J6DFL6</accession>
<feature type="region of interest" description="Disordered" evidence="1">
    <location>
        <begin position="1"/>
        <end position="96"/>
    </location>
</feature>
<proteinExistence type="predicted"/>
<comment type="caution">
    <text evidence="2">The sequence shown here is derived from an EMBL/GenBank/DDBJ whole genome shotgun (WGS) entry which is preliminary data.</text>
</comment>
<sequence length="96" mass="10746">MSSPSPELSCDQPMKNDEAGTSEPRRKRQRSESTKPSSVSMKSSRSLMQPPVFSGGTVTSDPRRRKRQRSESPEPSSVSLKSNRSLMQPQYSVMEQ</sequence>
<dbReference type="Proteomes" id="UP000579812">
    <property type="component" value="Unassembled WGS sequence"/>
</dbReference>
<name>A0A7J6DFL6_9TELE</name>
<feature type="compositionally biased region" description="Polar residues" evidence="1">
    <location>
        <begin position="73"/>
        <end position="96"/>
    </location>
</feature>
<organism evidence="2 3">
    <name type="scientific">Onychostoma macrolepis</name>
    <dbReference type="NCBI Taxonomy" id="369639"/>
    <lineage>
        <taxon>Eukaryota</taxon>
        <taxon>Metazoa</taxon>
        <taxon>Chordata</taxon>
        <taxon>Craniata</taxon>
        <taxon>Vertebrata</taxon>
        <taxon>Euteleostomi</taxon>
        <taxon>Actinopterygii</taxon>
        <taxon>Neopterygii</taxon>
        <taxon>Teleostei</taxon>
        <taxon>Ostariophysi</taxon>
        <taxon>Cypriniformes</taxon>
        <taxon>Cyprinidae</taxon>
        <taxon>Acrossocheilinae</taxon>
        <taxon>Onychostoma</taxon>
    </lineage>
</organism>
<protein>
    <submittedName>
        <fullName evidence="2">Uncharacterized protein</fullName>
    </submittedName>
</protein>
<keyword evidence="3" id="KW-1185">Reference proteome</keyword>
<dbReference type="AlphaFoldDB" id="A0A7J6DFL6"/>
<evidence type="ECO:0000313" key="2">
    <source>
        <dbReference type="EMBL" id="KAF4118067.1"/>
    </source>
</evidence>